<dbReference type="Proteomes" id="UP000257136">
    <property type="component" value="Unassembled WGS sequence"/>
</dbReference>
<evidence type="ECO:0000313" key="3">
    <source>
        <dbReference type="Proteomes" id="UP000257136"/>
    </source>
</evidence>
<evidence type="ECO:0000313" key="2">
    <source>
        <dbReference type="EMBL" id="REG96221.1"/>
    </source>
</evidence>
<proteinExistence type="predicted"/>
<keyword evidence="3" id="KW-1185">Reference proteome</keyword>
<name>A0A3E0ED99_9FLAO</name>
<sequence length="35" mass="4042">MDIINPNLNGKLMAFFFITQILQIIYQNNLSTAKI</sequence>
<accession>A0A3E0ED99</accession>
<evidence type="ECO:0000256" key="1">
    <source>
        <dbReference type="SAM" id="Phobius"/>
    </source>
</evidence>
<gene>
    <name evidence="2" type="ORF">C8P67_11042</name>
</gene>
<comment type="caution">
    <text evidence="2">The sequence shown here is derived from an EMBL/GenBank/DDBJ whole genome shotgun (WGS) entry which is preliminary data.</text>
</comment>
<organism evidence="2 3">
    <name type="scientific">Flavobacterium aquicola</name>
    <dbReference type="NCBI Taxonomy" id="1682742"/>
    <lineage>
        <taxon>Bacteria</taxon>
        <taxon>Pseudomonadati</taxon>
        <taxon>Bacteroidota</taxon>
        <taxon>Flavobacteriia</taxon>
        <taxon>Flavobacteriales</taxon>
        <taxon>Flavobacteriaceae</taxon>
        <taxon>Flavobacterium</taxon>
    </lineage>
</organism>
<dbReference type="AlphaFoldDB" id="A0A3E0ED99"/>
<dbReference type="EMBL" id="QUNI01000010">
    <property type="protein sequence ID" value="REG96221.1"/>
    <property type="molecule type" value="Genomic_DNA"/>
</dbReference>
<protein>
    <submittedName>
        <fullName evidence="2">Uncharacterized protein</fullName>
    </submittedName>
</protein>
<reference evidence="2 3" key="1">
    <citation type="submission" date="2018-08" db="EMBL/GenBank/DDBJ databases">
        <title>Genomic Encyclopedia of Archaeal and Bacterial Type Strains, Phase II (KMG-II): from individual species to whole genera.</title>
        <authorList>
            <person name="Goeker M."/>
        </authorList>
    </citation>
    <scope>NUCLEOTIDE SEQUENCE [LARGE SCALE GENOMIC DNA]</scope>
    <source>
        <strain evidence="2 3">DSM 100880</strain>
    </source>
</reference>
<keyword evidence="1" id="KW-0472">Membrane</keyword>
<keyword evidence="1" id="KW-1133">Transmembrane helix</keyword>
<feature type="transmembrane region" description="Helical" evidence="1">
    <location>
        <begin position="12"/>
        <end position="30"/>
    </location>
</feature>
<keyword evidence="1" id="KW-0812">Transmembrane</keyword>